<evidence type="ECO:0000313" key="2">
    <source>
        <dbReference type="Proteomes" id="UP001165653"/>
    </source>
</evidence>
<accession>A0ABT3GBY0</accession>
<gene>
    <name evidence="1" type="ORF">OJ996_25705</name>
</gene>
<proteinExistence type="predicted"/>
<dbReference type="EMBL" id="JAPDDR010000023">
    <property type="protein sequence ID" value="MCW1917011.1"/>
    <property type="molecule type" value="Genomic_DNA"/>
</dbReference>
<dbReference type="RefSeq" id="WP_264516631.1">
    <property type="nucleotide sequence ID" value="NZ_JAPDDR010000023.1"/>
</dbReference>
<evidence type="ECO:0000313" key="1">
    <source>
        <dbReference type="EMBL" id="MCW1917011.1"/>
    </source>
</evidence>
<comment type="caution">
    <text evidence="1">The sequence shown here is derived from an EMBL/GenBank/DDBJ whole genome shotgun (WGS) entry which is preliminary data.</text>
</comment>
<keyword evidence="2" id="KW-1185">Reference proteome</keyword>
<protein>
    <submittedName>
        <fullName evidence="1">Uncharacterized protein</fullName>
    </submittedName>
</protein>
<sequence length="143" mass="16349">MKKKGAIALFGSITLLFAGYAAWCTHWIWMDAPVPELLEIPAEYRGHAQELVVQHGLTRRDPYPITWNVIWMSLQRPYEIPKMRGWVRVISTEKDGSELQVMRMRGIPSPHDAVLTFTRERTGWSMLAVTGEGKISAKGLEKR</sequence>
<reference evidence="1" key="1">
    <citation type="submission" date="2022-10" db="EMBL/GenBank/DDBJ databases">
        <title>Luteolibacter sp. GHJ8, whole genome shotgun sequencing project.</title>
        <authorList>
            <person name="Zhao G."/>
            <person name="Shen L."/>
        </authorList>
    </citation>
    <scope>NUCLEOTIDE SEQUENCE</scope>
    <source>
        <strain evidence="1">GHJ8</strain>
    </source>
</reference>
<organism evidence="1 2">
    <name type="scientific">Luteolibacter rhizosphaerae</name>
    <dbReference type="NCBI Taxonomy" id="2989719"/>
    <lineage>
        <taxon>Bacteria</taxon>
        <taxon>Pseudomonadati</taxon>
        <taxon>Verrucomicrobiota</taxon>
        <taxon>Verrucomicrobiia</taxon>
        <taxon>Verrucomicrobiales</taxon>
        <taxon>Verrucomicrobiaceae</taxon>
        <taxon>Luteolibacter</taxon>
    </lineage>
</organism>
<name>A0ABT3GBY0_9BACT</name>
<dbReference type="Proteomes" id="UP001165653">
    <property type="component" value="Unassembled WGS sequence"/>
</dbReference>